<dbReference type="RefSeq" id="WP_085749208.1">
    <property type="nucleotide sequence ID" value="NZ_BSPR01000001.1"/>
</dbReference>
<evidence type="ECO:0000313" key="1">
    <source>
        <dbReference type="EMBL" id="ARN18972.1"/>
    </source>
</evidence>
<sequence>MKKILVLGGTGFIGQSLCEHLTARYGGAGPRLMVPTRQIQRGRRVQYLPTVDVIPADVDRDEDLRRLVAGSDVVVNLIARLQGSKAEFERTHVDLPRRIAETCRQVGVRRLVHVSALGASADAPSVYQRTKAEGEAVLAVSTLDVTVFRPSIVFGAQDKFMNLFAGLQGVLPVMPLAGARSRLQPVWVSDVAEALVQAIEWRETIGKTYELAGPTVYTLADLVRLAGQWSGHPRPVFGLPNALAKLQALAMECLPGEPMLSRDNVDSLSVDNVATGTLPDLADLGITPAALEAVMPPLLARRDSVARLEPWRRTAGR</sequence>
<dbReference type="SUPFAM" id="SSF51735">
    <property type="entry name" value="NAD(P)-binding Rossmann-fold domains"/>
    <property type="match status" value="1"/>
</dbReference>
<dbReference type="InterPro" id="IPR036291">
    <property type="entry name" value="NAD(P)-bd_dom_sf"/>
</dbReference>
<dbReference type="AlphaFoldDB" id="A0A1W6L410"/>
<reference evidence="1 2" key="1">
    <citation type="submission" date="2016-04" db="EMBL/GenBank/DDBJ databases">
        <title>Complete genome sequence of natural rubber-degrading, novel Gram-negative bacterium, Rhizobacter gummiphilus strain NS21.</title>
        <authorList>
            <person name="Tabata M."/>
            <person name="Kasai D."/>
            <person name="Fukuda M."/>
        </authorList>
    </citation>
    <scope>NUCLEOTIDE SEQUENCE [LARGE SCALE GENOMIC DNA]</scope>
    <source>
        <strain evidence="1 2">NS21</strain>
    </source>
</reference>
<name>A0A1W6L410_9BURK</name>
<dbReference type="GO" id="GO:0044877">
    <property type="term" value="F:protein-containing complex binding"/>
    <property type="evidence" value="ECO:0007669"/>
    <property type="project" value="TreeGrafter"/>
</dbReference>
<dbReference type="OrthoDB" id="5292533at2"/>
<dbReference type="PANTHER" id="PTHR12126">
    <property type="entry name" value="NADH-UBIQUINONE OXIDOREDUCTASE 39 KDA SUBUNIT-RELATED"/>
    <property type="match status" value="1"/>
</dbReference>
<protein>
    <submittedName>
        <fullName evidence="1">NAD-dependent dehydratase</fullName>
    </submittedName>
</protein>
<dbReference type="InterPro" id="IPR001509">
    <property type="entry name" value="Epimerase_deHydtase"/>
</dbReference>
<keyword evidence="2" id="KW-1185">Reference proteome</keyword>
<dbReference type="Proteomes" id="UP000193427">
    <property type="component" value="Chromosome"/>
</dbReference>
<proteinExistence type="predicted"/>
<dbReference type="Pfam" id="PF01370">
    <property type="entry name" value="Epimerase"/>
    <property type="match status" value="1"/>
</dbReference>
<organism evidence="1 2">
    <name type="scientific">Piscinibacter gummiphilus</name>
    <dbReference type="NCBI Taxonomy" id="946333"/>
    <lineage>
        <taxon>Bacteria</taxon>
        <taxon>Pseudomonadati</taxon>
        <taxon>Pseudomonadota</taxon>
        <taxon>Betaproteobacteria</taxon>
        <taxon>Burkholderiales</taxon>
        <taxon>Sphaerotilaceae</taxon>
        <taxon>Piscinibacter</taxon>
    </lineage>
</organism>
<dbReference type="InterPro" id="IPR051207">
    <property type="entry name" value="ComplexI_NDUFA9_subunit"/>
</dbReference>
<gene>
    <name evidence="1" type="ORF">A4W93_03030</name>
</gene>
<accession>A0A1W6L410</accession>
<dbReference type="STRING" id="946333.A4W93_03030"/>
<dbReference type="Gene3D" id="3.40.50.720">
    <property type="entry name" value="NAD(P)-binding Rossmann-like Domain"/>
    <property type="match status" value="1"/>
</dbReference>
<evidence type="ECO:0000313" key="2">
    <source>
        <dbReference type="Proteomes" id="UP000193427"/>
    </source>
</evidence>
<dbReference type="CDD" id="cd05271">
    <property type="entry name" value="NDUFA9_like_SDR_a"/>
    <property type="match status" value="1"/>
</dbReference>
<dbReference type="PANTHER" id="PTHR12126:SF11">
    <property type="entry name" value="NADH DEHYDROGENASE [UBIQUINONE] 1 ALPHA SUBCOMPLEX SUBUNIT 9, MITOCHONDRIAL"/>
    <property type="match status" value="1"/>
</dbReference>
<dbReference type="KEGG" id="rgu:A4W93_03030"/>
<dbReference type="EMBL" id="CP015118">
    <property type="protein sequence ID" value="ARN18972.1"/>
    <property type="molecule type" value="Genomic_DNA"/>
</dbReference>